<evidence type="ECO:0000313" key="1">
    <source>
        <dbReference type="EMBL" id="CUR36677.1"/>
    </source>
</evidence>
<dbReference type="RefSeq" id="WP_302499784.1">
    <property type="nucleotide sequence ID" value="NZ_CP130282.1"/>
</dbReference>
<sequence length="41" mass="4754">MKWIRKLAQSVVTIVLQALVARLVYHLFAKKQPKETTKSND</sequence>
<organism evidence="1">
    <name type="scientific">Limosilactobacillus reuteri</name>
    <name type="common">Lactobacillus reuteri</name>
    <dbReference type="NCBI Taxonomy" id="1598"/>
    <lineage>
        <taxon>Bacteria</taxon>
        <taxon>Bacillati</taxon>
        <taxon>Bacillota</taxon>
        <taxon>Bacilli</taxon>
        <taxon>Lactobacillales</taxon>
        <taxon>Lactobacillaceae</taxon>
        <taxon>Limosilactobacillus</taxon>
    </lineage>
</organism>
<dbReference type="AlphaFoldDB" id="A0A0U5CU74"/>
<dbReference type="EMBL" id="LN887225">
    <property type="protein sequence ID" value="CUR36677.1"/>
    <property type="molecule type" value="Genomic_DNA"/>
</dbReference>
<name>A0A0U5CU74_LIMRT</name>
<proteinExistence type="predicted"/>
<accession>A0A0U5CU74</accession>
<gene>
    <name evidence="1" type="ORF">LRLP16767_LRPG3B_00469</name>
</gene>
<reference evidence="1" key="1">
    <citation type="submission" date="2015-10" db="EMBL/GenBank/DDBJ databases">
        <authorList>
            <person name="Gilbert D.G."/>
        </authorList>
    </citation>
    <scope>NUCLEOTIDE SEQUENCE</scope>
    <source>
        <strain evidence="1">Pg-3b</strain>
    </source>
</reference>
<protein>
    <submittedName>
        <fullName evidence="1">Uncharacterized protein</fullName>
    </submittedName>
</protein>